<comment type="function">
    <text evidence="9">Catalyzes the formation of N(4)-acetylcytidine (ac(4)C) at the wobble position of tRNA(Met), by using acetyl-CoA as an acetyl donor and ATP (or GTP).</text>
</comment>
<feature type="binding site" evidence="9">
    <location>
        <position position="499"/>
    </location>
    <ligand>
        <name>acetyl-CoA</name>
        <dbReference type="ChEBI" id="CHEBI:57288"/>
    </ligand>
</feature>
<protein>
    <recommendedName>
        <fullName evidence="9">tRNA(Met) cytidine acetyltransferase TmcA</fullName>
        <ecNumber evidence="9">2.3.1.193</ecNumber>
    </recommendedName>
</protein>
<evidence type="ECO:0000313" key="15">
    <source>
        <dbReference type="Proteomes" id="UP000591803"/>
    </source>
</evidence>
<feature type="binding site" evidence="9">
    <location>
        <position position="319"/>
    </location>
    <ligand>
        <name>ATP</name>
        <dbReference type="ChEBI" id="CHEBI:30616"/>
    </ligand>
</feature>
<keyword evidence="3 9" id="KW-0808">Transferase</keyword>
<evidence type="ECO:0000256" key="4">
    <source>
        <dbReference type="ARBA" id="ARBA00022694"/>
    </source>
</evidence>
<dbReference type="CDD" id="cd04301">
    <property type="entry name" value="NAT_SF"/>
    <property type="match status" value="1"/>
</dbReference>
<dbReference type="FunFam" id="3.40.50.300:FF:001011">
    <property type="entry name" value="tRNA(Met) cytidine acetyltransferase TmcA"/>
    <property type="match status" value="1"/>
</dbReference>
<dbReference type="EMBL" id="JABXRI010000001">
    <property type="protein sequence ID" value="MBA8064703.1"/>
    <property type="molecule type" value="Genomic_DNA"/>
</dbReference>
<organism evidence="14 15">
    <name type="scientific">Citrobacter freundii</name>
    <dbReference type="NCBI Taxonomy" id="546"/>
    <lineage>
        <taxon>Bacteria</taxon>
        <taxon>Pseudomonadati</taxon>
        <taxon>Pseudomonadota</taxon>
        <taxon>Gammaproteobacteria</taxon>
        <taxon>Enterobacterales</taxon>
        <taxon>Enterobacteriaceae</taxon>
        <taxon>Citrobacter</taxon>
        <taxon>Citrobacter freundii complex</taxon>
    </lineage>
</organism>
<comment type="catalytic activity">
    <reaction evidence="9">
        <text>cytidine(34) in elongator tRNA(Met) + acetyl-CoA + ATP + H2O = N(4)-acetylcytidine(34) in elongator tRNA(Met) + ADP + phosphate + CoA + H(+)</text>
        <dbReference type="Rhea" id="RHEA:43788"/>
        <dbReference type="Rhea" id="RHEA-COMP:10693"/>
        <dbReference type="Rhea" id="RHEA-COMP:10694"/>
        <dbReference type="ChEBI" id="CHEBI:15377"/>
        <dbReference type="ChEBI" id="CHEBI:15378"/>
        <dbReference type="ChEBI" id="CHEBI:30616"/>
        <dbReference type="ChEBI" id="CHEBI:43474"/>
        <dbReference type="ChEBI" id="CHEBI:57287"/>
        <dbReference type="ChEBI" id="CHEBI:57288"/>
        <dbReference type="ChEBI" id="CHEBI:74900"/>
        <dbReference type="ChEBI" id="CHEBI:82748"/>
        <dbReference type="ChEBI" id="CHEBI:456216"/>
        <dbReference type="EC" id="2.3.1.193"/>
    </reaction>
</comment>
<dbReference type="GO" id="GO:0051391">
    <property type="term" value="P:tRNA acetylation"/>
    <property type="evidence" value="ECO:0007669"/>
    <property type="project" value="UniProtKB-UniRule"/>
</dbReference>
<evidence type="ECO:0000256" key="8">
    <source>
        <dbReference type="ARBA" id="ARBA00023315"/>
    </source>
</evidence>
<feature type="binding site" evidence="9">
    <location>
        <begin position="461"/>
        <end position="463"/>
    </location>
    <ligand>
        <name>acetyl-CoA</name>
        <dbReference type="ChEBI" id="CHEBI:57288"/>
    </ligand>
</feature>
<dbReference type="InterPro" id="IPR016181">
    <property type="entry name" value="Acyl_CoA_acyltransferase"/>
</dbReference>
<dbReference type="InterPro" id="IPR000182">
    <property type="entry name" value="GNAT_dom"/>
</dbReference>
<accession>A0A7W3D802</accession>
<feature type="binding site" evidence="9">
    <location>
        <position position="180"/>
    </location>
    <ligand>
        <name>ATP</name>
        <dbReference type="ChEBI" id="CHEBI:30616"/>
    </ligand>
</feature>
<dbReference type="FunFam" id="3.40.50.11040:FF:000003">
    <property type="entry name" value="tRNA(Met) cytidine acetyltransferase TmcA"/>
    <property type="match status" value="1"/>
</dbReference>
<dbReference type="InterPro" id="IPR027417">
    <property type="entry name" value="P-loop_NTPase"/>
</dbReference>
<dbReference type="GO" id="GO:0051392">
    <property type="term" value="F:tRNA cytidine N4-acetyltransferase activity"/>
    <property type="evidence" value="ECO:0007669"/>
    <property type="project" value="UniProtKB-UniRule"/>
</dbReference>
<sequence length="671" mass="74520">MSDNTALNALTEHMAREGIRRLLIISGEGLWPQERALALRNTLPGDWLWVGATAPAEPYCTPQALQTLLGREFRHAVFDARQGFDAAAFAALSGTLRAGSWLVLLTPPWLTWQTHPDVDSLRWSDCAEPIPTPHFVEHFQRVMTRDGQTLHWQQHQPFAPGHFPARGRWQPANGEPQPEQAVILQQLLDMPPGVAAVTAARGRGKSALAGQLISRMKASAIVTAPAKAATDVLAQFAGERYRFMAPDALLTGSETADWLIVDEAAAIPAPLLHQLVSRFPRVLLTTTVQGYEGTGRGFLLKFCARFPHLLRYELQQPIRWAQGCPLEQTVSETLVFDDDTFLHPPQGDIHFSTFESTAWHSNPHLPLAVYRLLSGAHYRTSPLDLRRMMDAPGQHFLQASAADAVAGAVWLVDEGGLSAELSQAVWAGYRRPRGNLVAQSLAAHGSDPQAATLVGRRVSRIAVHPARQREGIGQRLIEQAHYYSTQCDYLSVSFGYTSELWRFWQRCGFVLVRMGNHREASSGCYTAMALLPISEAGKRLAATEHLRLRRDADVLAQWNDEAIPVVPLKETTLNDDDWQALAGFAFAHRPLLTSLGCLSRLLQRSELPLPALRGRVDERCGDTELCQRLKVSGRKALLLVQRAEAAQALAQIDAARTQQLQNRIMQWQFFH</sequence>
<feature type="binding site" evidence="9">
    <location>
        <begin position="202"/>
        <end position="211"/>
    </location>
    <ligand>
        <name>ATP</name>
        <dbReference type="ChEBI" id="CHEBI:30616"/>
    </ligand>
</feature>
<dbReference type="InterPro" id="IPR024914">
    <property type="entry name" value="tRNA_acetyltr_TmcA"/>
</dbReference>
<dbReference type="EC" id="2.3.1.193" evidence="9"/>
<dbReference type="GO" id="GO:1990883">
    <property type="term" value="F:18S rRNA cytidine N-acetyltransferase activity"/>
    <property type="evidence" value="ECO:0007669"/>
    <property type="project" value="TreeGrafter"/>
</dbReference>
<dbReference type="PANTHER" id="PTHR10925">
    <property type="entry name" value="N-ACETYLTRANSFERASE 10"/>
    <property type="match status" value="1"/>
</dbReference>
<dbReference type="GO" id="GO:0005524">
    <property type="term" value="F:ATP binding"/>
    <property type="evidence" value="ECO:0007669"/>
    <property type="project" value="UniProtKB-UniRule"/>
</dbReference>
<name>A0A7W3D802_CITFR</name>
<dbReference type="InterPro" id="IPR033442">
    <property type="entry name" value="TmcA_tRNA_bind"/>
</dbReference>
<evidence type="ECO:0000256" key="3">
    <source>
        <dbReference type="ARBA" id="ARBA00022679"/>
    </source>
</evidence>
<evidence type="ECO:0000256" key="6">
    <source>
        <dbReference type="ARBA" id="ARBA00022840"/>
    </source>
</evidence>
<dbReference type="SUPFAM" id="SSF55729">
    <property type="entry name" value="Acyl-CoA N-acyltransferases (Nat)"/>
    <property type="match status" value="1"/>
</dbReference>
<comment type="caution">
    <text evidence="9">Lacks conserved residue(s) required for the propagation of feature annotation.</text>
</comment>
<dbReference type="AlphaFoldDB" id="A0A7W3D802"/>
<evidence type="ECO:0000256" key="5">
    <source>
        <dbReference type="ARBA" id="ARBA00022741"/>
    </source>
</evidence>
<dbReference type="InterPro" id="IPR038321">
    <property type="entry name" value="TmcA_C_sf"/>
</dbReference>
<evidence type="ECO:0000256" key="7">
    <source>
        <dbReference type="ARBA" id="ARBA00022884"/>
    </source>
</evidence>
<dbReference type="InterPro" id="IPR007807">
    <property type="entry name" value="TcmA/NAT10_helicase"/>
</dbReference>
<feature type="domain" description="tRNA(Met) cytidine acetyltransferase TmcA tRNA-binding" evidence="13">
    <location>
        <begin position="537"/>
        <end position="654"/>
    </location>
</feature>
<evidence type="ECO:0000256" key="9">
    <source>
        <dbReference type="HAMAP-Rule" id="MF_01886"/>
    </source>
</evidence>
<dbReference type="Gene3D" id="1.20.120.890">
    <property type="entry name" value="tRNA(Met) cytidine acetyltransferase, tail domain"/>
    <property type="match status" value="1"/>
</dbReference>
<keyword evidence="6 9" id="KW-0067">ATP-binding</keyword>
<dbReference type="Proteomes" id="UP000591803">
    <property type="component" value="Unassembled WGS sequence"/>
</dbReference>
<dbReference type="GO" id="GO:0000049">
    <property type="term" value="F:tRNA binding"/>
    <property type="evidence" value="ECO:0007669"/>
    <property type="project" value="UniProtKB-UniRule"/>
</dbReference>
<keyword evidence="1 9" id="KW-0963">Cytoplasm</keyword>
<dbReference type="GO" id="GO:1904812">
    <property type="term" value="P:rRNA acetylation involved in maturation of SSU-rRNA"/>
    <property type="evidence" value="ECO:0007669"/>
    <property type="project" value="TreeGrafter"/>
</dbReference>
<keyword evidence="2 9" id="KW-0820">tRNA-binding</keyword>
<dbReference type="Pfam" id="PF05127">
    <property type="entry name" value="NAT10_TcmA_helicase"/>
    <property type="match status" value="1"/>
</dbReference>
<dbReference type="Pfam" id="PF17176">
    <property type="entry name" value="tRNA_bind_3"/>
    <property type="match status" value="1"/>
</dbReference>
<dbReference type="SUPFAM" id="SSF52540">
    <property type="entry name" value="P-loop containing nucleoside triphosphate hydrolases"/>
    <property type="match status" value="1"/>
</dbReference>
<keyword evidence="8 9" id="KW-0012">Acyltransferase</keyword>
<dbReference type="GO" id="GO:0002101">
    <property type="term" value="P:tRNA wobble cytosine modification"/>
    <property type="evidence" value="ECO:0007669"/>
    <property type="project" value="UniProtKB-UniRule"/>
</dbReference>
<evidence type="ECO:0000259" key="11">
    <source>
        <dbReference type="Pfam" id="PF08351"/>
    </source>
</evidence>
<evidence type="ECO:0000259" key="10">
    <source>
        <dbReference type="Pfam" id="PF05127"/>
    </source>
</evidence>
<reference evidence="14 15" key="1">
    <citation type="submission" date="2020-06" db="EMBL/GenBank/DDBJ databases">
        <title>REHAB project genomes.</title>
        <authorList>
            <person name="Shaw L.P."/>
        </authorList>
    </citation>
    <scope>NUCLEOTIDE SEQUENCE [LARGE SCALE GENOMIC DNA]</scope>
    <source>
        <strain evidence="14 15">RHBSTW-00116</strain>
    </source>
</reference>
<dbReference type="GO" id="GO:0005737">
    <property type="term" value="C:cytoplasm"/>
    <property type="evidence" value="ECO:0007669"/>
    <property type="project" value="UniProtKB-SubCell"/>
</dbReference>
<evidence type="ECO:0000256" key="2">
    <source>
        <dbReference type="ARBA" id="ARBA00022555"/>
    </source>
</evidence>
<evidence type="ECO:0000259" key="12">
    <source>
        <dbReference type="Pfam" id="PF13718"/>
    </source>
</evidence>
<comment type="caution">
    <text evidence="14">The sequence shown here is derived from an EMBL/GenBank/DDBJ whole genome shotgun (WGS) entry which is preliminary data.</text>
</comment>
<evidence type="ECO:0000256" key="1">
    <source>
        <dbReference type="ARBA" id="ARBA00022490"/>
    </source>
</evidence>
<dbReference type="Gene3D" id="3.40.50.11040">
    <property type="match status" value="1"/>
</dbReference>
<keyword evidence="7 9" id="KW-0694">RNA-binding</keyword>
<proteinExistence type="inferred from homology"/>
<dbReference type="Gene3D" id="3.40.50.300">
    <property type="entry name" value="P-loop containing nucleotide triphosphate hydrolases"/>
    <property type="match status" value="1"/>
</dbReference>
<dbReference type="HAMAP" id="MF_01886">
    <property type="entry name" value="tRNA_acetyltr_TmcA"/>
    <property type="match status" value="1"/>
</dbReference>
<keyword evidence="5 9" id="KW-0547">Nucleotide-binding</keyword>
<dbReference type="FunFam" id="3.40.630.30:FF:000054">
    <property type="entry name" value="tRNA(Met) cytidine acetyltransferase TmcA"/>
    <property type="match status" value="1"/>
</dbReference>
<keyword evidence="4 9" id="KW-0819">tRNA processing</keyword>
<feature type="binding site" evidence="9">
    <location>
        <position position="506"/>
    </location>
    <ligand>
        <name>acetyl-CoA</name>
        <dbReference type="ChEBI" id="CHEBI:57288"/>
    </ligand>
</feature>
<dbReference type="InterPro" id="IPR013562">
    <property type="entry name" value="TmcA/NAT10_N"/>
</dbReference>
<evidence type="ECO:0000313" key="14">
    <source>
        <dbReference type="EMBL" id="MBA8064703.1"/>
    </source>
</evidence>
<comment type="similarity">
    <text evidence="9">Belongs to the TmcA family.</text>
</comment>
<evidence type="ECO:0000259" key="13">
    <source>
        <dbReference type="Pfam" id="PF17176"/>
    </source>
</evidence>
<gene>
    <name evidence="9" type="primary">tmcA</name>
    <name evidence="14" type="ORF">HV077_20435</name>
</gene>
<comment type="subcellular location">
    <subcellularLocation>
        <location evidence="9">Cytoplasm</location>
    </subcellularLocation>
</comment>
<dbReference type="Pfam" id="PF08351">
    <property type="entry name" value="TmcA_N"/>
    <property type="match status" value="1"/>
</dbReference>
<dbReference type="InterPro" id="IPR032672">
    <property type="entry name" value="TmcA/NAT10/Kre33"/>
</dbReference>
<feature type="domain" description="N-acetyltransferase" evidence="12">
    <location>
        <begin position="371"/>
        <end position="484"/>
    </location>
</feature>
<dbReference type="Gene3D" id="3.40.630.30">
    <property type="match status" value="1"/>
</dbReference>
<feature type="domain" description="TmcA/NAT10 N-terminal" evidence="11">
    <location>
        <begin position="6"/>
        <end position="154"/>
    </location>
</feature>
<dbReference type="Pfam" id="PF13718">
    <property type="entry name" value="GNAT_acetyltr_2"/>
    <property type="match status" value="1"/>
</dbReference>
<feature type="domain" description="TcmA/NAT10 helicase" evidence="10">
    <location>
        <begin position="197"/>
        <end position="337"/>
    </location>
</feature>
<dbReference type="PANTHER" id="PTHR10925:SF5">
    <property type="entry name" value="RNA CYTIDINE ACETYLTRANSFERASE"/>
    <property type="match status" value="1"/>
</dbReference>